<comment type="caution">
    <text evidence="2">The sequence shown here is derived from an EMBL/GenBank/DDBJ whole genome shotgun (WGS) entry which is preliminary data.</text>
</comment>
<reference evidence="2 3" key="1">
    <citation type="submission" date="2007-06" db="EMBL/GenBank/DDBJ databases">
        <authorList>
            <person name="Shimkets L."/>
            <person name="Ferriera S."/>
            <person name="Johnson J."/>
            <person name="Kravitz S."/>
            <person name="Beeson K."/>
            <person name="Sutton G."/>
            <person name="Rogers Y.-H."/>
            <person name="Friedman R."/>
            <person name="Frazier M."/>
            <person name="Venter J.C."/>
        </authorList>
    </citation>
    <scope>NUCLEOTIDE SEQUENCE [LARGE SCALE GENOMIC DNA]</scope>
    <source>
        <strain evidence="2 3">SIR-1</strain>
    </source>
</reference>
<dbReference type="Proteomes" id="UP000005801">
    <property type="component" value="Unassembled WGS sequence"/>
</dbReference>
<accession>A6GG64</accession>
<feature type="region of interest" description="Disordered" evidence="1">
    <location>
        <begin position="1"/>
        <end position="20"/>
    </location>
</feature>
<name>A6GG64_9BACT</name>
<dbReference type="AlphaFoldDB" id="A6GG64"/>
<dbReference type="SUPFAM" id="SSF52266">
    <property type="entry name" value="SGNH hydrolase"/>
    <property type="match status" value="1"/>
</dbReference>
<gene>
    <name evidence="2" type="ORF">PPSIR1_30928</name>
</gene>
<dbReference type="InterPro" id="IPR036514">
    <property type="entry name" value="SGNH_hydro_sf"/>
</dbReference>
<evidence type="ECO:0000256" key="1">
    <source>
        <dbReference type="SAM" id="MobiDB-lite"/>
    </source>
</evidence>
<keyword evidence="3" id="KW-1185">Reference proteome</keyword>
<evidence type="ECO:0008006" key="4">
    <source>
        <dbReference type="Google" id="ProtNLM"/>
    </source>
</evidence>
<dbReference type="STRING" id="391625.PPSIR1_30928"/>
<organism evidence="2 3">
    <name type="scientific">Plesiocystis pacifica SIR-1</name>
    <dbReference type="NCBI Taxonomy" id="391625"/>
    <lineage>
        <taxon>Bacteria</taxon>
        <taxon>Pseudomonadati</taxon>
        <taxon>Myxococcota</taxon>
        <taxon>Polyangia</taxon>
        <taxon>Nannocystales</taxon>
        <taxon>Nannocystaceae</taxon>
        <taxon>Plesiocystis</taxon>
    </lineage>
</organism>
<dbReference type="Gene3D" id="3.40.50.1110">
    <property type="entry name" value="SGNH hydrolase"/>
    <property type="match status" value="1"/>
</dbReference>
<proteinExistence type="predicted"/>
<dbReference type="GO" id="GO:0016788">
    <property type="term" value="F:hydrolase activity, acting on ester bonds"/>
    <property type="evidence" value="ECO:0007669"/>
    <property type="project" value="UniProtKB-ARBA"/>
</dbReference>
<protein>
    <recommendedName>
        <fullName evidence="4">SGNH hydrolase-type esterase domain-containing protein</fullName>
    </recommendedName>
</protein>
<evidence type="ECO:0000313" key="2">
    <source>
        <dbReference type="EMBL" id="EDM75133.1"/>
    </source>
</evidence>
<dbReference type="EMBL" id="ABCS01000102">
    <property type="protein sequence ID" value="EDM75133.1"/>
    <property type="molecule type" value="Genomic_DNA"/>
</dbReference>
<sequence>MASPKAQADENENASAAFEGEEEEIGTWRFKHADKPVKVLILAGSVGAWQKGPYPEHIQNMCANVEVKNLSKTGYGAYQLRQRFMAQVVKNGYINLRKEGYEHWLVFQGGLNSIATPERTNRELRQMFLSAHKRGMKVVAFTPMPWGAESDKRWRGYSGLKYKDFTETVKEFILGSATPQRALGVYRDRRDDPTGPWLPEEIADVPINLYDSDMRDKMATPRDVEKMKALLAKDKDWKKSVAELSEDERAAKLEADAQAAALIPQYFMRQELHAFDHIHPNEDGHRLIAETACPELPRSWGCDCP</sequence>
<evidence type="ECO:0000313" key="3">
    <source>
        <dbReference type="Proteomes" id="UP000005801"/>
    </source>
</evidence>